<dbReference type="OrthoDB" id="10254663at2759"/>
<feature type="compositionally biased region" description="Acidic residues" evidence="6">
    <location>
        <begin position="2181"/>
        <end position="2190"/>
    </location>
</feature>
<keyword evidence="8" id="KW-1185">Reference proteome</keyword>
<feature type="compositionally biased region" description="Polar residues" evidence="6">
    <location>
        <begin position="833"/>
        <end position="847"/>
    </location>
</feature>
<accession>A0A1D2MTI0</accession>
<feature type="compositionally biased region" description="Acidic residues" evidence="6">
    <location>
        <begin position="665"/>
        <end position="675"/>
    </location>
</feature>
<evidence type="ECO:0000256" key="1">
    <source>
        <dbReference type="ARBA" id="ARBA00004114"/>
    </source>
</evidence>
<keyword evidence="2" id="KW-0963">Cytoplasm</keyword>
<dbReference type="PANTHER" id="PTHR20544:SF0">
    <property type="entry name" value="NUCLEOPROTEIN TPR_MLP1 DOMAIN-CONTAINING PROTEIN"/>
    <property type="match status" value="1"/>
</dbReference>
<dbReference type="Proteomes" id="UP000094527">
    <property type="component" value="Unassembled WGS sequence"/>
</dbReference>
<feature type="compositionally biased region" description="Polar residues" evidence="6">
    <location>
        <begin position="771"/>
        <end position="787"/>
    </location>
</feature>
<feature type="compositionally biased region" description="Basic and acidic residues" evidence="6">
    <location>
        <begin position="864"/>
        <end position="876"/>
    </location>
</feature>
<feature type="compositionally biased region" description="Basic and acidic residues" evidence="6">
    <location>
        <begin position="1053"/>
        <end position="1064"/>
    </location>
</feature>
<feature type="compositionally biased region" description="Polar residues" evidence="6">
    <location>
        <begin position="697"/>
        <end position="725"/>
    </location>
</feature>
<feature type="compositionally biased region" description="Polar residues" evidence="6">
    <location>
        <begin position="2137"/>
        <end position="2146"/>
    </location>
</feature>
<feature type="compositionally biased region" description="Basic and acidic residues" evidence="6">
    <location>
        <begin position="1457"/>
        <end position="1476"/>
    </location>
</feature>
<feature type="compositionally biased region" description="Basic and acidic residues" evidence="6">
    <location>
        <begin position="823"/>
        <end position="832"/>
    </location>
</feature>
<evidence type="ECO:0008006" key="9">
    <source>
        <dbReference type="Google" id="ProtNLM"/>
    </source>
</evidence>
<feature type="coiled-coil region" evidence="5">
    <location>
        <begin position="1592"/>
        <end position="1661"/>
    </location>
</feature>
<comment type="caution">
    <text evidence="7">The sequence shown here is derived from an EMBL/GenBank/DDBJ whole genome shotgun (WGS) entry which is preliminary data.</text>
</comment>
<reference evidence="7 8" key="1">
    <citation type="journal article" date="2016" name="Genome Biol. Evol.">
        <title>Gene Family Evolution Reflects Adaptation to Soil Environmental Stressors in the Genome of the Collembolan Orchesella cincta.</title>
        <authorList>
            <person name="Faddeeva-Vakhrusheva A."/>
            <person name="Derks M.F."/>
            <person name="Anvar S.Y."/>
            <person name="Agamennone V."/>
            <person name="Suring W."/>
            <person name="Smit S."/>
            <person name="van Straalen N.M."/>
            <person name="Roelofs D."/>
        </authorList>
    </citation>
    <scope>NUCLEOTIDE SEQUENCE [LARGE SCALE GENOMIC DNA]</scope>
    <source>
        <tissue evidence="7">Mixed pool</tissue>
    </source>
</reference>
<dbReference type="CDD" id="cd22292">
    <property type="entry name" value="cc_Cep135_MBD"/>
    <property type="match status" value="1"/>
</dbReference>
<feature type="compositionally biased region" description="Polar residues" evidence="6">
    <location>
        <begin position="1136"/>
        <end position="1148"/>
    </location>
</feature>
<evidence type="ECO:0000256" key="2">
    <source>
        <dbReference type="ARBA" id="ARBA00022490"/>
    </source>
</evidence>
<feature type="coiled-coil region" evidence="5">
    <location>
        <begin position="197"/>
        <end position="245"/>
    </location>
</feature>
<dbReference type="OMA" id="RDPQGMK"/>
<gene>
    <name evidence="7" type="ORF">Ocin01_10673</name>
</gene>
<feature type="compositionally biased region" description="Acidic residues" evidence="6">
    <location>
        <begin position="647"/>
        <end position="657"/>
    </location>
</feature>
<keyword evidence="3" id="KW-0206">Cytoskeleton</keyword>
<dbReference type="GO" id="GO:0005814">
    <property type="term" value="C:centriole"/>
    <property type="evidence" value="ECO:0007669"/>
    <property type="project" value="UniProtKB-SubCell"/>
</dbReference>
<feature type="compositionally biased region" description="Basic and acidic residues" evidence="6">
    <location>
        <begin position="1411"/>
        <end position="1435"/>
    </location>
</feature>
<feature type="region of interest" description="Disordered" evidence="6">
    <location>
        <begin position="1791"/>
        <end position="1812"/>
    </location>
</feature>
<feature type="compositionally biased region" description="Basic and acidic residues" evidence="6">
    <location>
        <begin position="1273"/>
        <end position="1290"/>
    </location>
</feature>
<feature type="region of interest" description="Disordered" evidence="6">
    <location>
        <begin position="2130"/>
        <end position="2190"/>
    </location>
</feature>
<sequence>MYENYDSSTSSRVPIVNSTRVIGSRTKVADELENGVAPFKEENIRLNKENSKLRMGITRAIEEADDKTRDPLSRLRDLEEENNDLKLLVSQFAERVKKSDVETLEKTKRIEKLQEKMLTANIVVTERNKRVMSQPSKQSMEVDYFVPDACPQCIRLRNFVEYNKPSDRNPKVVDYMKLEDLYLENLRCLNNDSICRFQLADSRIEALQLQLRSLKNSEKEHLSLIASLKSRVDTREMEIEKLRELIKIRPGRDNLANALEFSNRNDKMDRNLAVGLKSAEMQLQILQRRNIELEDKLKKSILQEHEDFMLGKISTQFGIPNVPSGFLEKELDKYPSHDKMSLLEKLYYLERQLSHCCKEKAVLKSLLEECRLKHKTARLDEEDKDLIIKKSSISRSPKGFVLNKRTDASVRFSHLKPSLSKSTSKALVYPKQMTKQTVSAQRRFGEKSHVAKVSAKNKNPKKTHFMQDIDEPSDIESAVEYDDDDDEGEVSDENADSQFNSIEETETVGADEVEGGSRNLLEGKGGAQRQDRTLSHGLKNAQRKEQSGKKVNGKRESREFMVSSVEEQTVHRRKSSERETRDSSTSQTHSKGSHPAQRNMEEGKLHKQRRDIDQSQKSSATSVSNAKRHLEEMDAMGYQSDDYAYLDSEDEAEMYESDDQHSVDDENAAEDLDSVTEERQSSSKGERVLANKFAPKNSKTSKTQSNVSQNNLSSTSRPTGANRRQQAGAALHTADVMEKSRPGVISKTGARIGNVKQAMRHEGPNKHKISNSRSLAQGSSRLKTVPNNAIDKVGSIDDDDKLGRLDSANASSDELSDEFYLSGEEHESRNEQGVKSQYGSREPQGQKSTDRAISKDTGNSAYQRNKEFKKVDDEPIARQGGDIRFQSGSNLNKTGQKKTSKELNVETHREREQQKSQRGDQQNMKRGRGQSDQHNMGRSDPQTMKGKDPQMRQRGGPQAMGRNEPQTLKQDDDHDSQTIKRRDPQGMKHSGKQALNLRDPQGMKHSDKQALNLRDPQGMKHSDKPALNLRDPQGMKHSDKPALNLRDPQGMKPSDKQALNRRDPQGMINSDKQALNRRDPQGMKHSDKQALNQRDPQGMKQSDKQNLNLRDPQGMKHSDKQALNQRDPQGMKRGDPQTTKYDGANSQKGADASKSLRQGKNKDRHNQPLKQGIRGESIPISDDENSFEEYYAQRDKIASSAESDMEERISLQPSSSKSKFDDFENDETGIGAAGDSAETMARNKEMLLKESQKGANPRNNPTASVSDAVNRPYRKEGGGERTSDLKRIDSIDEVQVGGSKKSNSGPLTASQQQQRYVSGLQDSGPQYSRDKDNPKESGYLYTDDKRKHGISAVEEPSLLSLSGLEGNPRDFDEDESTNRRLPVGNPILGKSHSRDQDQYDNPNPRHPTSYDTDKRGGVPPRKHPEATYPERRGEFGHQNPFSDSSGKPVRMLGQTSQDRERASVSEQYFREPSRNFRKDQTGIADIEFSRAGDTDATASYGDISDVSYSRDQKRGESDLGNRAVVKRGEPSYMTAHSKSKYDDRNRFGVGYENPSLRNRVFEESRNMRSVGVNTEDHRTGMPTMERGDSQEKKTLFEKISVLQRKLDELHTESSRHQLKSFELQGELERTKHMLQVEKQERELATSELRRLREQQNESTARMLMNSAIGSDGSFRRGTTPMELEREIVNLRAALSSLDRDKDEMRVELDRKDEKLARVSNDASKYVDEISQLKLRLKNAELQINHTGESAKEQGRESEFLKKQLDANRRDLEKTIRERDDALKELHKISGAHAKGQMERRSVETELENKSKEADDLRKQVQRYIDEVRRIEELLLDKEEELEMLIQHYRALTAENSTLEVQRTSLEREASSIRDSVRDAVDQNISYKTQLASQNALVSSLEEEIQRLTQQIAQLENKASTNMEKEKMLESDMKASKDLLYRLEIQMDKLKLDFADCESRRKQLEAENIELTEHINSLENRLQEETDRQQQLENLVANSREKDFQLEKTTLDISRERDELTGKLTNLQQRSETLNTEVSRYRLKSIELQNELDRTRRQLESEKRERETALSELRRVRDQLSSSSANYLLNTALGSISGSQTGGLLTDSSVRQMTSTSVSGSTFRHNIASEIAQRGSREQSPLTTPYTPGSDLQLETPIAASTTRPEEQSSEQFRRDVNQTGEDFEAWDSPK</sequence>
<dbReference type="PANTHER" id="PTHR20544">
    <property type="entry name" value="CENTROSOMAL PROTEIN CEP135"/>
    <property type="match status" value="1"/>
</dbReference>
<feature type="compositionally biased region" description="Basic and acidic residues" evidence="6">
    <location>
        <begin position="1795"/>
        <end position="1812"/>
    </location>
</feature>
<comment type="similarity">
    <text evidence="4">Belongs to the CEP135/TSGA10 family.</text>
</comment>
<feature type="compositionally biased region" description="Polar residues" evidence="6">
    <location>
        <begin position="1253"/>
        <end position="1267"/>
    </location>
</feature>
<dbReference type="InterPro" id="IPR051877">
    <property type="entry name" value="Centriole_BasalBody_StrucProt"/>
</dbReference>
<dbReference type="STRING" id="48709.A0A1D2MTI0"/>
<keyword evidence="5" id="KW-0175">Coiled coil</keyword>
<feature type="compositionally biased region" description="Basic and acidic residues" evidence="6">
    <location>
        <begin position="2163"/>
        <end position="2176"/>
    </location>
</feature>
<feature type="compositionally biased region" description="Acidic residues" evidence="6">
    <location>
        <begin position="503"/>
        <end position="514"/>
    </location>
</feature>
<feature type="compositionally biased region" description="Basic and acidic residues" evidence="6">
    <location>
        <begin position="542"/>
        <end position="559"/>
    </location>
</feature>
<feature type="region of interest" description="Disordered" evidence="6">
    <location>
        <begin position="442"/>
        <end position="1476"/>
    </location>
</feature>
<protein>
    <recommendedName>
        <fullName evidence="9">Centrosomal protein</fullName>
    </recommendedName>
</protein>
<evidence type="ECO:0000313" key="8">
    <source>
        <dbReference type="Proteomes" id="UP000094527"/>
    </source>
</evidence>
<feature type="compositionally biased region" description="Basic and acidic residues" evidence="6">
    <location>
        <begin position="899"/>
        <end position="918"/>
    </location>
</feature>
<feature type="compositionally biased region" description="Polar residues" evidence="6">
    <location>
        <begin position="1300"/>
        <end position="1326"/>
    </location>
</feature>
<proteinExistence type="inferred from homology"/>
<feature type="compositionally biased region" description="Basic and acidic residues" evidence="6">
    <location>
        <begin position="599"/>
        <end position="614"/>
    </location>
</feature>
<feature type="compositionally biased region" description="Polar residues" evidence="6">
    <location>
        <begin position="615"/>
        <end position="625"/>
    </location>
</feature>
<evidence type="ECO:0000256" key="4">
    <source>
        <dbReference type="ARBA" id="ARBA00038123"/>
    </source>
</evidence>
<organism evidence="7 8">
    <name type="scientific">Orchesella cincta</name>
    <name type="common">Springtail</name>
    <name type="synonym">Podura cincta</name>
    <dbReference type="NCBI Taxonomy" id="48709"/>
    <lineage>
        <taxon>Eukaryota</taxon>
        <taxon>Metazoa</taxon>
        <taxon>Ecdysozoa</taxon>
        <taxon>Arthropoda</taxon>
        <taxon>Hexapoda</taxon>
        <taxon>Collembola</taxon>
        <taxon>Entomobryomorpha</taxon>
        <taxon>Entomobryoidea</taxon>
        <taxon>Orchesellidae</taxon>
        <taxon>Orchesellinae</taxon>
        <taxon>Orchesella</taxon>
    </lineage>
</organism>
<comment type="subcellular location">
    <subcellularLocation>
        <location evidence="1">Cytoplasm</location>
        <location evidence="1">Cytoskeleton</location>
        <location evidence="1">Microtubule organizing center</location>
        <location evidence="1">Centrosome</location>
        <location evidence="1">Centriole</location>
    </subcellularLocation>
</comment>
<dbReference type="EMBL" id="LJIJ01000595">
    <property type="protein sequence ID" value="ODM96005.1"/>
    <property type="molecule type" value="Genomic_DNA"/>
</dbReference>
<evidence type="ECO:0000256" key="3">
    <source>
        <dbReference type="ARBA" id="ARBA00023212"/>
    </source>
</evidence>
<evidence type="ECO:0000256" key="5">
    <source>
        <dbReference type="SAM" id="Coils"/>
    </source>
</evidence>
<feature type="compositionally biased region" description="Polar residues" evidence="6">
    <location>
        <begin position="919"/>
        <end position="928"/>
    </location>
</feature>
<name>A0A1D2MTI0_ORCCI</name>
<feature type="compositionally biased region" description="Low complexity" evidence="6">
    <location>
        <begin position="1354"/>
        <end position="1366"/>
    </location>
</feature>
<feature type="compositionally biased region" description="Acidic residues" evidence="6">
    <location>
        <begin position="468"/>
        <end position="495"/>
    </location>
</feature>
<feature type="compositionally biased region" description="Basic and acidic residues" evidence="6">
    <location>
        <begin position="1241"/>
        <end position="1252"/>
    </location>
</feature>
<feature type="compositionally biased region" description="Basic and acidic residues" evidence="6">
    <location>
        <begin position="676"/>
        <end position="689"/>
    </location>
</feature>
<evidence type="ECO:0000256" key="6">
    <source>
        <dbReference type="SAM" id="MobiDB-lite"/>
    </source>
</evidence>
<feature type="compositionally biased region" description="Basic and acidic residues" evidence="6">
    <location>
        <begin position="1074"/>
        <end position="1088"/>
    </location>
</feature>
<feature type="compositionally biased region" description="Basic and acidic residues" evidence="6">
    <location>
        <begin position="969"/>
        <end position="986"/>
    </location>
</feature>
<evidence type="ECO:0000313" key="7">
    <source>
        <dbReference type="EMBL" id="ODM96005.1"/>
    </source>
</evidence>
<feature type="coiled-coil region" evidence="5">
    <location>
        <begin position="276"/>
        <end position="303"/>
    </location>
</feature>